<evidence type="ECO:0000313" key="2">
    <source>
        <dbReference type="EMBL" id="NYD68276.1"/>
    </source>
</evidence>
<dbReference type="EMBL" id="JACCBI010000001">
    <property type="protein sequence ID" value="NYD68276.1"/>
    <property type="molecule type" value="Genomic_DNA"/>
</dbReference>
<evidence type="ECO:0000313" key="5">
    <source>
        <dbReference type="Proteomes" id="UP000581087"/>
    </source>
</evidence>
<reference evidence="3 4" key="1">
    <citation type="submission" date="2019-01" db="EMBL/GenBank/DDBJ databases">
        <title>Agromyces.</title>
        <authorList>
            <person name="Li J."/>
        </authorList>
    </citation>
    <scope>NUCLEOTIDE SEQUENCE [LARGE SCALE GENOMIC DNA]</scope>
    <source>
        <strain evidence="3 4">DSM 23870</strain>
    </source>
</reference>
<dbReference type="Proteomes" id="UP000581087">
    <property type="component" value="Unassembled WGS sequence"/>
</dbReference>
<feature type="signal peptide" evidence="1">
    <location>
        <begin position="1"/>
        <end position="29"/>
    </location>
</feature>
<dbReference type="AlphaFoldDB" id="A0A4Q2M615"/>
<protein>
    <recommendedName>
        <fullName evidence="6">WxL domain-containing protein</fullName>
    </recommendedName>
</protein>
<proteinExistence type="predicted"/>
<keyword evidence="1" id="KW-0732">Signal</keyword>
<evidence type="ECO:0000313" key="4">
    <source>
        <dbReference type="Proteomes" id="UP000292686"/>
    </source>
</evidence>
<dbReference type="EMBL" id="SDPM01000008">
    <property type="protein sequence ID" value="RXZ85663.1"/>
    <property type="molecule type" value="Genomic_DNA"/>
</dbReference>
<gene>
    <name evidence="2" type="ORF">BJ972_002795</name>
    <name evidence="3" type="ORF">ESP50_14340</name>
</gene>
<dbReference type="OrthoDB" id="3696279at2"/>
<evidence type="ECO:0000313" key="3">
    <source>
        <dbReference type="EMBL" id="RXZ85663.1"/>
    </source>
</evidence>
<dbReference type="Proteomes" id="UP000292686">
    <property type="component" value="Unassembled WGS sequence"/>
</dbReference>
<keyword evidence="4" id="KW-1185">Reference proteome</keyword>
<evidence type="ECO:0008006" key="6">
    <source>
        <dbReference type="Google" id="ProtNLM"/>
    </source>
</evidence>
<comment type="caution">
    <text evidence="3">The sequence shown here is derived from an EMBL/GenBank/DDBJ whole genome shotgun (WGS) entry which is preliminary data.</text>
</comment>
<name>A0A4Q2M615_9MICO</name>
<organism evidence="3 4">
    <name type="scientific">Agromyces atrinae</name>
    <dbReference type="NCBI Taxonomy" id="592376"/>
    <lineage>
        <taxon>Bacteria</taxon>
        <taxon>Bacillati</taxon>
        <taxon>Actinomycetota</taxon>
        <taxon>Actinomycetes</taxon>
        <taxon>Micrococcales</taxon>
        <taxon>Microbacteriaceae</taxon>
        <taxon>Agromyces</taxon>
    </lineage>
</organism>
<accession>A0A4Q2M615</accession>
<reference evidence="2 5" key="2">
    <citation type="submission" date="2020-07" db="EMBL/GenBank/DDBJ databases">
        <title>Sequencing the genomes of 1000 actinobacteria strains.</title>
        <authorList>
            <person name="Klenk H.-P."/>
        </authorList>
    </citation>
    <scope>NUCLEOTIDE SEQUENCE [LARGE SCALE GENOMIC DNA]</scope>
    <source>
        <strain evidence="2 5">DSM 23870</strain>
    </source>
</reference>
<dbReference type="RefSeq" id="WP_129176359.1">
    <property type="nucleotide sequence ID" value="NZ_JACCBI010000001.1"/>
</dbReference>
<sequence length="215" mass="21515">MKTKELLARTALGALGGAMLVGMAGVAVAAELEADDVAVNVTIDPVAPVGALTMTVDAASTTLTEAESDDAAYRVFAGALPTVTVSDDRAEVPASVYWYVTGQSSAFTSGSTSDTIGADRLGWTPALITPGNGEVAEGDPTVPSVDEATQGAGTPGANNVGLAGEELLALALDSADARPTGSWSANAALTLKADADVSPGAYAATITLTLWEDEQ</sequence>
<feature type="chain" id="PRO_5036356919" description="WxL domain-containing protein" evidence="1">
    <location>
        <begin position="30"/>
        <end position="215"/>
    </location>
</feature>
<evidence type="ECO:0000256" key="1">
    <source>
        <dbReference type="SAM" id="SignalP"/>
    </source>
</evidence>